<accession>A0A9N9SYC7</accession>
<dbReference type="OrthoDB" id="7981625at2759"/>
<protein>
    <submittedName>
        <fullName evidence="1">Uncharacterized protein</fullName>
    </submittedName>
</protein>
<evidence type="ECO:0000313" key="1">
    <source>
        <dbReference type="EMBL" id="CAG9831931.1"/>
    </source>
</evidence>
<sequence>MSNDRNISITKYHTTIDAVFTRNLNRFKSKLFISYFSYHKPIILDLEISDGNAGNDDGERVAAITDKS</sequence>
<proteinExistence type="predicted"/>
<name>A0A9N9SYC7_DIABA</name>
<evidence type="ECO:0000313" key="2">
    <source>
        <dbReference type="Proteomes" id="UP001153709"/>
    </source>
</evidence>
<dbReference type="Proteomes" id="UP001153709">
    <property type="component" value="Chromosome 3"/>
</dbReference>
<organism evidence="1 2">
    <name type="scientific">Diabrotica balteata</name>
    <name type="common">Banded cucumber beetle</name>
    <dbReference type="NCBI Taxonomy" id="107213"/>
    <lineage>
        <taxon>Eukaryota</taxon>
        <taxon>Metazoa</taxon>
        <taxon>Ecdysozoa</taxon>
        <taxon>Arthropoda</taxon>
        <taxon>Hexapoda</taxon>
        <taxon>Insecta</taxon>
        <taxon>Pterygota</taxon>
        <taxon>Neoptera</taxon>
        <taxon>Endopterygota</taxon>
        <taxon>Coleoptera</taxon>
        <taxon>Polyphaga</taxon>
        <taxon>Cucujiformia</taxon>
        <taxon>Chrysomeloidea</taxon>
        <taxon>Chrysomelidae</taxon>
        <taxon>Galerucinae</taxon>
        <taxon>Diabroticina</taxon>
        <taxon>Diabroticites</taxon>
        <taxon>Diabrotica</taxon>
    </lineage>
</organism>
<reference evidence="1" key="1">
    <citation type="submission" date="2022-01" db="EMBL/GenBank/DDBJ databases">
        <authorList>
            <person name="King R."/>
        </authorList>
    </citation>
    <scope>NUCLEOTIDE SEQUENCE</scope>
</reference>
<dbReference type="AlphaFoldDB" id="A0A9N9SYC7"/>
<dbReference type="EMBL" id="OU898278">
    <property type="protein sequence ID" value="CAG9831931.1"/>
    <property type="molecule type" value="Genomic_DNA"/>
</dbReference>
<keyword evidence="2" id="KW-1185">Reference proteome</keyword>
<gene>
    <name evidence="1" type="ORF">DIABBA_LOCUS5476</name>
</gene>